<reference evidence="5" key="3">
    <citation type="submission" date="2023-05" db="EMBL/GenBank/DDBJ databases">
        <authorList>
            <person name="Smith C.H."/>
        </authorList>
    </citation>
    <scope>NUCLEOTIDE SEQUENCE</scope>
    <source>
        <strain evidence="5">CHS0354</strain>
        <tissue evidence="5">Mantle</tissue>
    </source>
</reference>
<feature type="compositionally biased region" description="Basic and acidic residues" evidence="3">
    <location>
        <begin position="1"/>
        <end position="14"/>
    </location>
</feature>
<gene>
    <name evidence="5" type="ORF">CHS0354_023791</name>
</gene>
<sequence length="283" mass="32110">MAACGEKKNEDKKITASATVESFPQKSENTPSSIDKSSTLYVGVLDYSMPLSDATPDSLTNKRGIYVDIAEDMARLLGKKLHLYFEKDYFFERPIRKGLLSGNCQIQLGIADPKREFIRKNKAVPTIPYMSIGYTLVLPKNTLINKIEDLRGKKVSFLSGSPPQTTLLLLESKLEPVVTDAKALDLLDRGLVDAAFIWGPKAGYLNKFKYNRKFIVLKTPIVWDVVMGLKVEDLKLKEELQKRFSELKRNIKKLEEEYGMHTDKSMSISNKWLPEQLRSKNSL</sequence>
<accession>A0AAE0RZ03</accession>
<evidence type="ECO:0000313" key="6">
    <source>
        <dbReference type="Proteomes" id="UP001195483"/>
    </source>
</evidence>
<feature type="compositionally biased region" description="Polar residues" evidence="3">
    <location>
        <begin position="16"/>
        <end position="35"/>
    </location>
</feature>
<feature type="domain" description="Solute-binding protein family 3/N-terminal" evidence="4">
    <location>
        <begin position="39"/>
        <end position="276"/>
    </location>
</feature>
<organism evidence="5 6">
    <name type="scientific">Potamilus streckersoni</name>
    <dbReference type="NCBI Taxonomy" id="2493646"/>
    <lineage>
        <taxon>Eukaryota</taxon>
        <taxon>Metazoa</taxon>
        <taxon>Spiralia</taxon>
        <taxon>Lophotrochozoa</taxon>
        <taxon>Mollusca</taxon>
        <taxon>Bivalvia</taxon>
        <taxon>Autobranchia</taxon>
        <taxon>Heteroconchia</taxon>
        <taxon>Palaeoheterodonta</taxon>
        <taxon>Unionida</taxon>
        <taxon>Unionoidea</taxon>
        <taxon>Unionidae</taxon>
        <taxon>Ambleminae</taxon>
        <taxon>Lampsilini</taxon>
        <taxon>Potamilus</taxon>
    </lineage>
</organism>
<dbReference type="SUPFAM" id="SSF53850">
    <property type="entry name" value="Periplasmic binding protein-like II"/>
    <property type="match status" value="1"/>
</dbReference>
<dbReference type="AlphaFoldDB" id="A0AAE0RZ03"/>
<dbReference type="SMART" id="SM00062">
    <property type="entry name" value="PBPb"/>
    <property type="match status" value="1"/>
</dbReference>
<dbReference type="PANTHER" id="PTHR35936">
    <property type="entry name" value="MEMBRANE-BOUND LYTIC MUREIN TRANSGLYCOSYLASE F"/>
    <property type="match status" value="1"/>
</dbReference>
<name>A0AAE0RZ03_9BIVA</name>
<keyword evidence="2" id="KW-0175">Coiled coil</keyword>
<keyword evidence="1" id="KW-0732">Signal</keyword>
<evidence type="ECO:0000256" key="1">
    <source>
        <dbReference type="ARBA" id="ARBA00022729"/>
    </source>
</evidence>
<protein>
    <recommendedName>
        <fullName evidence="4">Solute-binding protein family 3/N-terminal domain-containing protein</fullName>
    </recommendedName>
</protein>
<reference evidence="5" key="2">
    <citation type="journal article" date="2021" name="Genome Biol. Evol.">
        <title>Developing a high-quality reference genome for a parasitic bivalve with doubly uniparental inheritance (Bivalvia: Unionida).</title>
        <authorList>
            <person name="Smith C.H."/>
        </authorList>
    </citation>
    <scope>NUCLEOTIDE SEQUENCE</scope>
    <source>
        <strain evidence="5">CHS0354</strain>
        <tissue evidence="5">Mantle</tissue>
    </source>
</reference>
<dbReference type="EMBL" id="JAEAOA010001427">
    <property type="protein sequence ID" value="KAK3582252.1"/>
    <property type="molecule type" value="Genomic_DNA"/>
</dbReference>
<dbReference type="Proteomes" id="UP001195483">
    <property type="component" value="Unassembled WGS sequence"/>
</dbReference>
<evidence type="ECO:0000256" key="2">
    <source>
        <dbReference type="SAM" id="Coils"/>
    </source>
</evidence>
<feature type="coiled-coil region" evidence="2">
    <location>
        <begin position="237"/>
        <end position="264"/>
    </location>
</feature>
<feature type="region of interest" description="Disordered" evidence="3">
    <location>
        <begin position="1"/>
        <end position="35"/>
    </location>
</feature>
<dbReference type="InterPro" id="IPR001638">
    <property type="entry name" value="Solute-binding_3/MltF_N"/>
</dbReference>
<evidence type="ECO:0000259" key="4">
    <source>
        <dbReference type="SMART" id="SM00062"/>
    </source>
</evidence>
<keyword evidence="6" id="KW-1185">Reference proteome</keyword>
<proteinExistence type="predicted"/>
<reference evidence="5" key="1">
    <citation type="journal article" date="2021" name="Genome Biol. Evol.">
        <title>A High-Quality Reference Genome for a Parasitic Bivalve with Doubly Uniparental Inheritance (Bivalvia: Unionida).</title>
        <authorList>
            <person name="Smith C.H."/>
        </authorList>
    </citation>
    <scope>NUCLEOTIDE SEQUENCE</scope>
    <source>
        <strain evidence="5">CHS0354</strain>
    </source>
</reference>
<evidence type="ECO:0000313" key="5">
    <source>
        <dbReference type="EMBL" id="KAK3582252.1"/>
    </source>
</evidence>
<comment type="caution">
    <text evidence="5">The sequence shown here is derived from an EMBL/GenBank/DDBJ whole genome shotgun (WGS) entry which is preliminary data.</text>
</comment>
<dbReference type="PANTHER" id="PTHR35936:SF17">
    <property type="entry name" value="ARGININE-BINDING EXTRACELLULAR PROTEIN ARTP"/>
    <property type="match status" value="1"/>
</dbReference>
<evidence type="ECO:0000256" key="3">
    <source>
        <dbReference type="SAM" id="MobiDB-lite"/>
    </source>
</evidence>
<dbReference type="Gene3D" id="3.40.190.10">
    <property type="entry name" value="Periplasmic binding protein-like II"/>
    <property type="match status" value="2"/>
</dbReference>